<evidence type="ECO:0000256" key="2">
    <source>
        <dbReference type="SAM" id="MobiDB-lite"/>
    </source>
</evidence>
<reference evidence="3 4" key="1">
    <citation type="journal article" date="2011" name="J. Bacteriol.">
        <title>Genome sequence of the plant-pathogenic bacterium Dickeya dadantii 3937.</title>
        <authorList>
            <person name="Glasner J.D."/>
            <person name="Yang C.H."/>
            <person name="Reverchon S."/>
            <person name="Hugouvieux-Cotte-Pattat N."/>
            <person name="Condemine G."/>
            <person name="Bohin J.P."/>
            <person name="Van Gijsegem F."/>
            <person name="Yang S."/>
            <person name="Franza T."/>
            <person name="Expert D."/>
            <person name="Plunkett G. III"/>
            <person name="San Francisco M.J."/>
            <person name="Charkowski A.O."/>
            <person name="Py B."/>
            <person name="Bell K."/>
            <person name="Rauscher L."/>
            <person name="Rodriguez-Palenzuela P."/>
            <person name="Toussaint A."/>
            <person name="Holeva M.C."/>
            <person name="He S.Y."/>
            <person name="Douet V."/>
            <person name="Boccara M."/>
            <person name="Blanco C."/>
            <person name="Toth I."/>
            <person name="Anderson B.D."/>
            <person name="Biehl B.S."/>
            <person name="Mau B."/>
            <person name="Flynn S.M."/>
            <person name="Barras F."/>
            <person name="Lindeberg M."/>
            <person name="Birch P.R."/>
            <person name="Tsuyumu S."/>
            <person name="Shi X."/>
            <person name="Hibbing M."/>
            <person name="Yap M.N."/>
            <person name="Carpentier M."/>
            <person name="Dassa E."/>
            <person name="Umehara M."/>
            <person name="Kim J.F."/>
            <person name="Rusch M."/>
            <person name="Soni P."/>
            <person name="Mayhew G.F."/>
            <person name="Fouts D.E."/>
            <person name="Gill S.R."/>
            <person name="Blattner F.R."/>
            <person name="Keen N.T."/>
            <person name="Perna N.T."/>
        </authorList>
    </citation>
    <scope>NUCLEOTIDE SEQUENCE [LARGE SCALE GENOMIC DNA]</scope>
    <source>
        <strain evidence="3 4">3937</strain>
    </source>
</reference>
<dbReference type="Proteomes" id="UP000006859">
    <property type="component" value="Chromosome"/>
</dbReference>
<dbReference type="PANTHER" id="PTHR18964:SF149">
    <property type="entry name" value="BIFUNCTIONAL UDP-N-ACETYLGLUCOSAMINE 2-EPIMERASE_N-ACETYLMANNOSAMINE KINASE"/>
    <property type="match status" value="1"/>
</dbReference>
<dbReference type="Gene3D" id="3.30.420.40">
    <property type="match status" value="2"/>
</dbReference>
<keyword evidence="4" id="KW-1185">Reference proteome</keyword>
<dbReference type="AlphaFoldDB" id="E0SEM5"/>
<evidence type="ECO:0000313" key="3">
    <source>
        <dbReference type="EMBL" id="ADM96278.1"/>
    </source>
</evidence>
<evidence type="ECO:0000313" key="4">
    <source>
        <dbReference type="Proteomes" id="UP000006859"/>
    </source>
</evidence>
<comment type="similarity">
    <text evidence="1">Belongs to the ROK (NagC/XylR) family.</text>
</comment>
<dbReference type="HOGENOM" id="CLU_036604_13_0_6"/>
<sequence length="383" mass="40385">MQTCEGNRTEPGQGIPMEKRELTATHRKLLGLLRRSGSLSRSALAAASGLTTAAVSMMTRDMLNLGLLEESDRAQGRRGPPQINLRPAAHAGYVLGVYAEYDLICLILMDYAGQCVAETTLHGDFRIVDSVADTLADAIRTLLDAQPQARDRLLAVSLALPARFDGGAMPVWIAPGLAAWRGVDIARQLGDRLGCPVLVENDANCAAIGELHFGSAAPDDSFFYLYIGKGIGGALILNGELHRGKQGNAGEIGALRTRAQPRPSFDDLHDCLLAAGEPLPFTTADADWQALAASPAGEGWVQRAAGELYGLLYSVTALLDPSCLYLGGTLPAPFMAGLQAAVMTQTPAPDDDAPLTLPPVRLSTLPTQNSAAFGAAALALNQY</sequence>
<dbReference type="InterPro" id="IPR043129">
    <property type="entry name" value="ATPase_NBD"/>
</dbReference>
<accession>E0SEM5</accession>
<protein>
    <submittedName>
        <fullName evidence="3">Transcriptional regulator FrcR for fructose utilization, ROK family</fullName>
        <ecNumber evidence="3">2.7.1.-</ecNumber>
    </submittedName>
</protein>
<dbReference type="InterPro" id="IPR000600">
    <property type="entry name" value="ROK"/>
</dbReference>
<feature type="region of interest" description="Disordered" evidence="2">
    <location>
        <begin position="1"/>
        <end position="20"/>
    </location>
</feature>
<dbReference type="Gene3D" id="1.10.10.10">
    <property type="entry name" value="Winged helix-like DNA-binding domain superfamily/Winged helix DNA-binding domain"/>
    <property type="match status" value="1"/>
</dbReference>
<dbReference type="GO" id="GO:0016740">
    <property type="term" value="F:transferase activity"/>
    <property type="evidence" value="ECO:0007669"/>
    <property type="project" value="UniProtKB-KW"/>
</dbReference>
<dbReference type="eggNOG" id="COG1940">
    <property type="taxonomic scope" value="Bacteria"/>
</dbReference>
<proteinExistence type="inferred from homology"/>
<organism evidence="3 4">
    <name type="scientific">Dickeya dadantii (strain 3937)</name>
    <name type="common">Erwinia chrysanthemi (strain 3937)</name>
    <dbReference type="NCBI Taxonomy" id="198628"/>
    <lineage>
        <taxon>Bacteria</taxon>
        <taxon>Pseudomonadati</taxon>
        <taxon>Pseudomonadota</taxon>
        <taxon>Gammaproteobacteria</taxon>
        <taxon>Enterobacterales</taxon>
        <taxon>Pectobacteriaceae</taxon>
        <taxon>Dickeya</taxon>
    </lineage>
</organism>
<dbReference type="EC" id="2.7.1.-" evidence="3"/>
<dbReference type="InterPro" id="IPR036390">
    <property type="entry name" value="WH_DNA-bd_sf"/>
</dbReference>
<keyword evidence="3" id="KW-0808">Transferase</keyword>
<evidence type="ECO:0000256" key="1">
    <source>
        <dbReference type="ARBA" id="ARBA00006479"/>
    </source>
</evidence>
<dbReference type="SUPFAM" id="SSF46785">
    <property type="entry name" value="Winged helix' DNA-binding domain"/>
    <property type="match status" value="1"/>
</dbReference>
<dbReference type="InterPro" id="IPR036388">
    <property type="entry name" value="WH-like_DNA-bd_sf"/>
</dbReference>
<dbReference type="Pfam" id="PF00480">
    <property type="entry name" value="ROK"/>
    <property type="match status" value="1"/>
</dbReference>
<dbReference type="KEGG" id="ddd:Dda3937_01149"/>
<gene>
    <name evidence="3" type="ordered locus">Dda3937_01149</name>
</gene>
<dbReference type="SUPFAM" id="SSF53067">
    <property type="entry name" value="Actin-like ATPase domain"/>
    <property type="match status" value="1"/>
</dbReference>
<dbReference type="STRING" id="198628.Dda3937_01149"/>
<name>E0SEM5_DICD3</name>
<dbReference type="EMBL" id="CP002038">
    <property type="protein sequence ID" value="ADM96278.1"/>
    <property type="molecule type" value="Genomic_DNA"/>
</dbReference>
<dbReference type="CDD" id="cd23763">
    <property type="entry name" value="ASKHA_ATPase_ROK"/>
    <property type="match status" value="1"/>
</dbReference>
<dbReference type="PANTHER" id="PTHR18964">
    <property type="entry name" value="ROK (REPRESSOR, ORF, KINASE) FAMILY"/>
    <property type="match status" value="1"/>
</dbReference>
<dbReference type="eggNOG" id="COG1846">
    <property type="taxonomic scope" value="Bacteria"/>
</dbReference>